<evidence type="ECO:0000313" key="5">
    <source>
        <dbReference type="Proteomes" id="UP000000314"/>
    </source>
</evidence>
<feature type="domain" description="TRIP4/RQT4 C2HC5-type zinc finger" evidence="3">
    <location>
        <begin position="204"/>
        <end position="254"/>
    </location>
</feature>
<evidence type="ECO:0000313" key="4">
    <source>
        <dbReference type="EMBL" id="CAY67091.1"/>
    </source>
</evidence>
<dbReference type="GeneID" id="8197352"/>
<dbReference type="GO" id="GO:0072344">
    <property type="term" value="P:rescue of stalled ribosome"/>
    <property type="evidence" value="ECO:0007669"/>
    <property type="project" value="InterPro"/>
</dbReference>
<protein>
    <recommendedName>
        <fullName evidence="3">TRIP4/RQT4 C2HC5-type zinc finger domain-containing protein</fullName>
    </recommendedName>
</protein>
<dbReference type="Proteomes" id="UP000000314">
    <property type="component" value="Chromosome 1"/>
</dbReference>
<keyword evidence="5" id="KW-1185">Reference proteome</keyword>
<name>C4QV21_KOMPG</name>
<keyword evidence="1" id="KW-0175">Coiled coil</keyword>
<dbReference type="eggNOG" id="KOG2845">
    <property type="taxonomic scope" value="Eukaryota"/>
</dbReference>
<dbReference type="Pfam" id="PF06221">
    <property type="entry name" value="zf-C2HC5"/>
    <property type="match status" value="1"/>
</dbReference>
<organism evidence="4 5">
    <name type="scientific">Komagataella phaffii (strain GS115 / ATCC 20864)</name>
    <name type="common">Yeast</name>
    <name type="synonym">Pichia pastoris</name>
    <dbReference type="NCBI Taxonomy" id="644223"/>
    <lineage>
        <taxon>Eukaryota</taxon>
        <taxon>Fungi</taxon>
        <taxon>Dikarya</taxon>
        <taxon>Ascomycota</taxon>
        <taxon>Saccharomycotina</taxon>
        <taxon>Pichiomycetes</taxon>
        <taxon>Pichiales</taxon>
        <taxon>Pichiaceae</taxon>
        <taxon>Komagataella</taxon>
    </lineage>
</organism>
<dbReference type="EMBL" id="FN392319">
    <property type="protein sequence ID" value="CAY67091.1"/>
    <property type="molecule type" value="Genomic_DNA"/>
</dbReference>
<dbReference type="GO" id="GO:0180022">
    <property type="term" value="C:RQC-trigger complex"/>
    <property type="evidence" value="ECO:0007669"/>
    <property type="project" value="InterPro"/>
</dbReference>
<evidence type="ECO:0000256" key="1">
    <source>
        <dbReference type="SAM" id="Coils"/>
    </source>
</evidence>
<feature type="coiled-coil region" evidence="1">
    <location>
        <begin position="305"/>
        <end position="333"/>
    </location>
</feature>
<evidence type="ECO:0000256" key="2">
    <source>
        <dbReference type="SAM" id="MobiDB-lite"/>
    </source>
</evidence>
<dbReference type="AlphaFoldDB" id="C4QV21"/>
<dbReference type="PANTHER" id="PTHR12963:SF4">
    <property type="entry name" value="ACTIVATING SIGNAL COINTEGRATOR 1"/>
    <property type="match status" value="1"/>
</dbReference>
<feature type="compositionally biased region" description="Low complexity" evidence="2">
    <location>
        <begin position="138"/>
        <end position="149"/>
    </location>
</feature>
<feature type="region of interest" description="Disordered" evidence="2">
    <location>
        <begin position="137"/>
        <end position="167"/>
    </location>
</feature>
<proteinExistence type="predicted"/>
<evidence type="ECO:0000259" key="3">
    <source>
        <dbReference type="Pfam" id="PF06221"/>
    </source>
</evidence>
<accession>C4QV21</accession>
<feature type="region of interest" description="Disordered" evidence="2">
    <location>
        <begin position="75"/>
        <end position="117"/>
    </location>
</feature>
<dbReference type="RefSeq" id="XP_002489375.1">
    <property type="nucleotide sequence ID" value="XM_002489330.1"/>
</dbReference>
<dbReference type="GO" id="GO:0005634">
    <property type="term" value="C:nucleus"/>
    <property type="evidence" value="ECO:0007669"/>
    <property type="project" value="InterPro"/>
</dbReference>
<sequence>MSDLSRNQVKERARIELSRILPLDDESLDQVITYAFTLRTKEEIAEHFLNLLGESPDSFQFISNFQEMLFPSPRTGKAIQEDSSIARPDPKLSSTSPSPSPSPSPSQSKPSVLRSIKITSGKPSKIKTVRKVVTRPISSSGSALSSDSSNNPLRTQLQVQNSSNDTQKTMKKTLNSLKDIDSAIAELELNEPVPLDGEPRPAKRFCDCMAQRHPLFEMFPNCLNCGKIICIKEGLQPCSSCGKELLSNEEKSKIEEILNQEKLKLEEKAGIDSSNDKTKAKQKKKLILSMNEKGKNNFLEKEIFFNEIDSQKQKQLQQAVEAQEEQKKLDQQKFELEYYAKIKDKSPELLQAQERLDQLLNFQETSAERTKIIDQASDFELPNQNFNLWASPVERALQLKKQQRQLRKQESSEKAKTGRASHAFNISIADGQVVMNQESIIEDPTDEIDQGIEDLEARVKKMKNEQLSSNIGKVWNPEEYKQKWKAPVYMHSEDDNSSETQPEPTEEWERVQNGSVEESEQVLLSLPIM</sequence>
<feature type="compositionally biased region" description="Polar residues" evidence="2">
    <location>
        <begin position="150"/>
        <end position="167"/>
    </location>
</feature>
<gene>
    <name evidence="4" type="ordered locus">PAS_chr1-3_0040</name>
</gene>
<dbReference type="KEGG" id="ppa:PAS_chr1-3_0040"/>
<dbReference type="OMA" id="MWASPQE"/>
<dbReference type="InParanoid" id="C4QV21"/>
<feature type="region of interest" description="Disordered" evidence="2">
    <location>
        <begin position="489"/>
        <end position="529"/>
    </location>
</feature>
<dbReference type="GO" id="GO:0045893">
    <property type="term" value="P:positive regulation of DNA-templated transcription"/>
    <property type="evidence" value="ECO:0007669"/>
    <property type="project" value="TreeGrafter"/>
</dbReference>
<dbReference type="FunCoup" id="C4QV21">
    <property type="interactions" value="109"/>
</dbReference>
<dbReference type="InterPro" id="IPR009349">
    <property type="entry name" value="TRIP4/RQT4_C2HC5_Znf"/>
</dbReference>
<reference evidence="4 5" key="1">
    <citation type="journal article" date="2009" name="Nat. Biotechnol.">
        <title>Genome sequence of the recombinant protein production host Pichia pastoris.</title>
        <authorList>
            <person name="De Schutter K."/>
            <person name="Lin Y.C."/>
            <person name="Tiels P."/>
            <person name="Van Hecke A."/>
            <person name="Glinka S."/>
            <person name="Weber-Lehmann J."/>
            <person name="Rouze P."/>
            <person name="Van de Peer Y."/>
            <person name="Callewaert N."/>
        </authorList>
    </citation>
    <scope>NUCLEOTIDE SEQUENCE [LARGE SCALE GENOMIC DNA]</scope>
    <source>
        <strain evidence="5">GS115 / ATCC 20864</strain>
    </source>
</reference>
<dbReference type="OrthoDB" id="338816at2759"/>
<dbReference type="PANTHER" id="PTHR12963">
    <property type="entry name" value="THYROID RECEPTOR INTERACTING PROTEIN RELATED"/>
    <property type="match status" value="1"/>
</dbReference>
<dbReference type="InterPro" id="IPR039128">
    <property type="entry name" value="TRIP4-like"/>
</dbReference>
<dbReference type="GO" id="GO:0008270">
    <property type="term" value="F:zinc ion binding"/>
    <property type="evidence" value="ECO:0007669"/>
    <property type="project" value="InterPro"/>
</dbReference>
<dbReference type="HOGENOM" id="CLU_042447_0_0_1"/>
<dbReference type="STRING" id="644223.C4QV21"/>